<name>A0A1D9FZ93_MOOP1</name>
<reference evidence="2" key="1">
    <citation type="submission" date="2016-10" db="EMBL/GenBank/DDBJ databases">
        <title>Comparative genomics uncovers the prolific and rare metabolic potential of the cyanobacterial genus Moorea.</title>
        <authorList>
            <person name="Leao T."/>
            <person name="Castelao G."/>
            <person name="Korobeynikov A."/>
            <person name="Monroe E.A."/>
            <person name="Podell S."/>
            <person name="Glukhov E."/>
            <person name="Allen E."/>
            <person name="Gerwick W.H."/>
            <person name="Gerwick L."/>
        </authorList>
    </citation>
    <scope>NUCLEOTIDE SEQUENCE [LARGE SCALE GENOMIC DNA]</scope>
    <source>
        <strain evidence="2">JHB</strain>
    </source>
</reference>
<proteinExistence type="predicted"/>
<gene>
    <name evidence="1" type="ORF">BJP36_12680</name>
</gene>
<dbReference type="EMBL" id="CP017708">
    <property type="protein sequence ID" value="AOY80653.1"/>
    <property type="molecule type" value="Genomic_DNA"/>
</dbReference>
<accession>A0A1D9FZ93</accession>
<dbReference type="Proteomes" id="UP000176944">
    <property type="component" value="Chromosome"/>
</dbReference>
<sequence>MRSNFLAIFPDVVNFRLDLRVITDVVKVNLLDNYPKKVNLLDIAPSLLLGVFIVIASHSDAIADHNCAKTPSLIKLTLRCALTIKN</sequence>
<dbReference type="AlphaFoldDB" id="A0A1D9FZ93"/>
<organism evidence="1 2">
    <name type="scientific">Moorena producens (strain JHB)</name>
    <dbReference type="NCBI Taxonomy" id="1454205"/>
    <lineage>
        <taxon>Bacteria</taxon>
        <taxon>Bacillati</taxon>
        <taxon>Cyanobacteriota</taxon>
        <taxon>Cyanophyceae</taxon>
        <taxon>Coleofasciculales</taxon>
        <taxon>Coleofasciculaceae</taxon>
        <taxon>Moorena</taxon>
    </lineage>
</organism>
<protein>
    <submittedName>
        <fullName evidence="1">Uncharacterized protein</fullName>
    </submittedName>
</protein>
<evidence type="ECO:0000313" key="2">
    <source>
        <dbReference type="Proteomes" id="UP000176944"/>
    </source>
</evidence>
<evidence type="ECO:0000313" key="1">
    <source>
        <dbReference type="EMBL" id="AOY80653.1"/>
    </source>
</evidence>